<gene>
    <name evidence="2" type="ORF">CRYO30217_01099</name>
</gene>
<keyword evidence="3" id="KW-1185">Reference proteome</keyword>
<feature type="chain" id="PRO_5038100232" evidence="1">
    <location>
        <begin position="21"/>
        <end position="293"/>
    </location>
</feature>
<evidence type="ECO:0000313" key="3">
    <source>
        <dbReference type="Proteomes" id="UP000683507"/>
    </source>
</evidence>
<name>A0A916JM06_9FLAO</name>
<proteinExistence type="predicted"/>
<dbReference type="AlphaFoldDB" id="A0A916JM06"/>
<evidence type="ECO:0000256" key="1">
    <source>
        <dbReference type="SAM" id="SignalP"/>
    </source>
</evidence>
<dbReference type="RefSeq" id="WP_258541317.1">
    <property type="nucleotide sequence ID" value="NZ_OU015584.1"/>
</dbReference>
<accession>A0A916JM06</accession>
<dbReference type="EMBL" id="OU015584">
    <property type="protein sequence ID" value="CAG5079856.1"/>
    <property type="molecule type" value="Genomic_DNA"/>
</dbReference>
<organism evidence="2 3">
    <name type="scientific">Parvicella tangerina</name>
    <dbReference type="NCBI Taxonomy" id="2829795"/>
    <lineage>
        <taxon>Bacteria</taxon>
        <taxon>Pseudomonadati</taxon>
        <taxon>Bacteroidota</taxon>
        <taxon>Flavobacteriia</taxon>
        <taxon>Flavobacteriales</taxon>
        <taxon>Parvicellaceae</taxon>
        <taxon>Parvicella</taxon>
    </lineage>
</organism>
<keyword evidence="1" id="KW-0732">Signal</keyword>
<feature type="signal peptide" evidence="1">
    <location>
        <begin position="1"/>
        <end position="20"/>
    </location>
</feature>
<dbReference type="Proteomes" id="UP000683507">
    <property type="component" value="Chromosome"/>
</dbReference>
<protein>
    <submittedName>
        <fullName evidence="2">Uncharacterized protein</fullName>
    </submittedName>
</protein>
<evidence type="ECO:0000313" key="2">
    <source>
        <dbReference type="EMBL" id="CAG5079856.1"/>
    </source>
</evidence>
<reference evidence="2" key="1">
    <citation type="submission" date="2021-04" db="EMBL/GenBank/DDBJ databases">
        <authorList>
            <person name="Rodrigo-Torres L."/>
            <person name="Arahal R. D."/>
            <person name="Lucena T."/>
        </authorList>
    </citation>
    <scope>NUCLEOTIDE SEQUENCE</scope>
    <source>
        <strain evidence="2">AS29M-1</strain>
    </source>
</reference>
<sequence length="293" mass="34826">MKLALFIVTLFFTLSPFAQSNLDKIKELELEAVTQLHEARQFKTIKEQHEYNQAFEETLRKMMAYDETFTHDFDTLATLISTIKSPDGSFRIFNWNMEYGDYKEHKYYCLVMKKDPKSGDFIIIELFDHSDDYKYDAEFKALTDKKWYGCLYYKIIPVDKGWRTQYTLLGWDGNDMVSNKKIIETMRFHKKDNLKFGEAMFREDGEKTKRRVIFTYTEDAVMSLKHQKTKKEEMIIFDHLSSIVPGAEEIDIWMGPDLSFDAYILENGKWNYIKDVDARTRKKFNSKYNAPDN</sequence>
<dbReference type="KEGG" id="ptan:CRYO30217_01099"/>